<proteinExistence type="predicted"/>
<sequence length="50" mass="5678">LYKYSSNRILFRIIKSGCFISSPIAPTKITSSLNFFCNISANTRSYTVRP</sequence>
<dbReference type="Proteomes" id="UP000054783">
    <property type="component" value="Unassembled WGS sequence"/>
</dbReference>
<keyword evidence="2" id="KW-1185">Reference proteome</keyword>
<evidence type="ECO:0000313" key="1">
    <source>
        <dbReference type="EMBL" id="KRX82188.1"/>
    </source>
</evidence>
<dbReference type="AlphaFoldDB" id="A0A0V0X2C7"/>
<reference evidence="1 2" key="1">
    <citation type="submission" date="2015-01" db="EMBL/GenBank/DDBJ databases">
        <title>Evolution of Trichinella species and genotypes.</title>
        <authorList>
            <person name="Korhonen P.K."/>
            <person name="Edoardo P."/>
            <person name="Giuseppe L.R."/>
            <person name="Gasser R.B."/>
        </authorList>
    </citation>
    <scope>NUCLEOTIDE SEQUENCE [LARGE SCALE GENOMIC DNA]</scope>
    <source>
        <strain evidence="1">ISS2496</strain>
    </source>
</reference>
<feature type="non-terminal residue" evidence="1">
    <location>
        <position position="1"/>
    </location>
</feature>
<feature type="non-terminal residue" evidence="1">
    <location>
        <position position="50"/>
    </location>
</feature>
<protein>
    <submittedName>
        <fullName evidence="1">Uncharacterized protein</fullName>
    </submittedName>
</protein>
<comment type="caution">
    <text evidence="1">The sequence shown here is derived from an EMBL/GenBank/DDBJ whole genome shotgun (WGS) entry which is preliminary data.</text>
</comment>
<gene>
    <name evidence="1" type="ORF">T12_10550</name>
</gene>
<dbReference type="EMBL" id="JYDQ01005374">
    <property type="protein sequence ID" value="KRX82188.1"/>
    <property type="molecule type" value="Genomic_DNA"/>
</dbReference>
<organism evidence="1 2">
    <name type="scientific">Trichinella patagoniensis</name>
    <dbReference type="NCBI Taxonomy" id="990121"/>
    <lineage>
        <taxon>Eukaryota</taxon>
        <taxon>Metazoa</taxon>
        <taxon>Ecdysozoa</taxon>
        <taxon>Nematoda</taxon>
        <taxon>Enoplea</taxon>
        <taxon>Dorylaimia</taxon>
        <taxon>Trichinellida</taxon>
        <taxon>Trichinellidae</taxon>
        <taxon>Trichinella</taxon>
    </lineage>
</organism>
<name>A0A0V0X2C7_9BILA</name>
<evidence type="ECO:0000313" key="2">
    <source>
        <dbReference type="Proteomes" id="UP000054783"/>
    </source>
</evidence>
<accession>A0A0V0X2C7</accession>